<keyword evidence="2 10" id="KW-0489">Methyltransferase</keyword>
<dbReference type="eggNOG" id="COG2189">
    <property type="taxonomic scope" value="Bacteria"/>
</dbReference>
<proteinExistence type="inferred from homology"/>
<dbReference type="KEGG" id="dsl:Dacsa_1285"/>
<dbReference type="EC" id="2.1.1.-" evidence="8"/>
<dbReference type="PRINTS" id="PR00508">
    <property type="entry name" value="S21N4MTFRASE"/>
</dbReference>
<name>K9YTZ9_DACS8</name>
<dbReference type="Pfam" id="PF01555">
    <property type="entry name" value="N6_N4_Mtase"/>
    <property type="match status" value="1"/>
</dbReference>
<dbReference type="eggNOG" id="COG0863">
    <property type="taxonomic scope" value="Bacteria"/>
</dbReference>
<dbReference type="GO" id="GO:0009307">
    <property type="term" value="P:DNA restriction-modification system"/>
    <property type="evidence" value="ECO:0007669"/>
    <property type="project" value="UniProtKB-KW"/>
</dbReference>
<organism evidence="10 11">
    <name type="scientific">Dactylococcopsis salina (strain PCC 8305)</name>
    <name type="common">Myxobactron salinum</name>
    <dbReference type="NCBI Taxonomy" id="13035"/>
    <lineage>
        <taxon>Bacteria</taxon>
        <taxon>Bacillati</taxon>
        <taxon>Cyanobacteriota</taxon>
        <taxon>Cyanophyceae</taxon>
        <taxon>Nodosilineales</taxon>
        <taxon>Cymatolegaceae</taxon>
        <taxon>Dactylococcopsis</taxon>
    </lineage>
</organism>
<keyword evidence="5" id="KW-0680">Restriction system</keyword>
<dbReference type="SUPFAM" id="SSF53335">
    <property type="entry name" value="S-adenosyl-L-methionine-dependent methyltransferases"/>
    <property type="match status" value="1"/>
</dbReference>
<dbReference type="InterPro" id="IPR017985">
    <property type="entry name" value="MeTrfase_CN4_CS"/>
</dbReference>
<keyword evidence="11" id="KW-1185">Reference proteome</keyword>
<evidence type="ECO:0000313" key="11">
    <source>
        <dbReference type="Proteomes" id="UP000010482"/>
    </source>
</evidence>
<dbReference type="InterPro" id="IPR001091">
    <property type="entry name" value="RM_Methyltransferase"/>
</dbReference>
<dbReference type="GO" id="GO:0032259">
    <property type="term" value="P:methylation"/>
    <property type="evidence" value="ECO:0007669"/>
    <property type="project" value="UniProtKB-KW"/>
</dbReference>
<keyword evidence="4" id="KW-0949">S-adenosyl-L-methionine</keyword>
<evidence type="ECO:0000313" key="10">
    <source>
        <dbReference type="EMBL" id="AFZ49982.1"/>
    </source>
</evidence>
<dbReference type="STRING" id="13035.Dacsa_1285"/>
<evidence type="ECO:0000256" key="5">
    <source>
        <dbReference type="ARBA" id="ARBA00022747"/>
    </source>
</evidence>
<evidence type="ECO:0000259" key="9">
    <source>
        <dbReference type="Pfam" id="PF01555"/>
    </source>
</evidence>
<dbReference type="Gene3D" id="3.40.50.150">
    <property type="entry name" value="Vaccinia Virus protein VP39"/>
    <property type="match status" value="1"/>
</dbReference>
<evidence type="ECO:0000256" key="2">
    <source>
        <dbReference type="ARBA" id="ARBA00022603"/>
    </source>
</evidence>
<dbReference type="InterPro" id="IPR029063">
    <property type="entry name" value="SAM-dependent_MTases_sf"/>
</dbReference>
<dbReference type="HOGENOM" id="CLU_024927_2_1_3"/>
<dbReference type="RefSeq" id="WP_015228988.1">
    <property type="nucleotide sequence ID" value="NC_019780.1"/>
</dbReference>
<protein>
    <recommendedName>
        <fullName evidence="8">Methyltransferase</fullName>
        <ecNumber evidence="8">2.1.1.-</ecNumber>
    </recommendedName>
</protein>
<keyword evidence="6" id="KW-0238">DNA-binding</keyword>
<dbReference type="PROSITE" id="PS00093">
    <property type="entry name" value="N4_MTASE"/>
    <property type="match status" value="1"/>
</dbReference>
<comment type="similarity">
    <text evidence="1">Belongs to the N(4)/N(6)-methyltransferase family. N(4) subfamily.</text>
</comment>
<evidence type="ECO:0000256" key="4">
    <source>
        <dbReference type="ARBA" id="ARBA00022691"/>
    </source>
</evidence>
<dbReference type="GO" id="GO:0015667">
    <property type="term" value="F:site-specific DNA-methyltransferase (cytosine-N4-specific) activity"/>
    <property type="evidence" value="ECO:0007669"/>
    <property type="project" value="UniProtKB-EC"/>
</dbReference>
<feature type="domain" description="DNA methylase N-4/N-6" evidence="9">
    <location>
        <begin position="49"/>
        <end position="285"/>
    </location>
</feature>
<dbReference type="EMBL" id="CP003944">
    <property type="protein sequence ID" value="AFZ49982.1"/>
    <property type="molecule type" value="Genomic_DNA"/>
</dbReference>
<gene>
    <name evidence="10" type="ORF">Dacsa_1285</name>
</gene>
<comment type="catalytic activity">
    <reaction evidence="7">
        <text>a 2'-deoxycytidine in DNA + S-adenosyl-L-methionine = an N(4)-methyl-2'-deoxycytidine in DNA + S-adenosyl-L-homocysteine + H(+)</text>
        <dbReference type="Rhea" id="RHEA:16857"/>
        <dbReference type="Rhea" id="RHEA-COMP:11369"/>
        <dbReference type="Rhea" id="RHEA-COMP:13674"/>
        <dbReference type="ChEBI" id="CHEBI:15378"/>
        <dbReference type="ChEBI" id="CHEBI:57856"/>
        <dbReference type="ChEBI" id="CHEBI:59789"/>
        <dbReference type="ChEBI" id="CHEBI:85452"/>
        <dbReference type="ChEBI" id="CHEBI:137933"/>
        <dbReference type="EC" id="2.1.1.113"/>
    </reaction>
</comment>
<evidence type="ECO:0000256" key="6">
    <source>
        <dbReference type="ARBA" id="ARBA00023125"/>
    </source>
</evidence>
<evidence type="ECO:0000256" key="1">
    <source>
        <dbReference type="ARBA" id="ARBA00010203"/>
    </source>
</evidence>
<dbReference type="GO" id="GO:0003677">
    <property type="term" value="F:DNA binding"/>
    <property type="evidence" value="ECO:0007669"/>
    <property type="project" value="UniProtKB-KW"/>
</dbReference>
<sequence>MGGRSYNQKMFDHSNQKVINHRTYIEPFDILISNTDIAKFIKTVPDESIDLIVTSPPYNIGKVYENRRKIDEYLEFYQAIIQECYRILKPSGSICWQVGNYVEKGEIYPLDIFFYSRFKDLGLKLRNRIIWHFGHGLHSKKRFSGRYETVLWFTKSDHYTFNLDAVRVPSKYPGKKHYKGSKRGLPSGNPLGKNPSDFWEFIASEFDQALWDIPNVKSNHPEKTEHPCQYPIELVERLVLALTEEGEVVFDPFMGVGSSLLAGLIHQRKVIGVDLEKRYVELAEERIYNLLSGNLKKRDLGKSVYQPKGTEKVCMKPDEWKQNQLWD</sequence>
<reference evidence="10" key="1">
    <citation type="submission" date="2012-04" db="EMBL/GenBank/DDBJ databases">
        <title>Finished genome of Dactylococcopsis salina PCC 8305.</title>
        <authorList>
            <consortium name="US DOE Joint Genome Institute"/>
            <person name="Gugger M."/>
            <person name="Coursin T."/>
            <person name="Rippka R."/>
            <person name="Tandeau De Marsac N."/>
            <person name="Huntemann M."/>
            <person name="Wei C.-L."/>
            <person name="Han J."/>
            <person name="Detter J.C."/>
            <person name="Han C."/>
            <person name="Tapia R."/>
            <person name="Daligault H."/>
            <person name="Chen A."/>
            <person name="Krypides N."/>
            <person name="Mavromatis K."/>
            <person name="Markowitz V."/>
            <person name="Szeto E."/>
            <person name="Ivanova N."/>
            <person name="Ovchinnikova G."/>
            <person name="Pagani I."/>
            <person name="Pati A."/>
            <person name="Goodwin L."/>
            <person name="Peters L."/>
            <person name="Pitluck S."/>
            <person name="Woyke T."/>
            <person name="Kerfeld C."/>
        </authorList>
    </citation>
    <scope>NUCLEOTIDE SEQUENCE [LARGE SCALE GENOMIC DNA]</scope>
    <source>
        <strain evidence="10">PCC 8305</strain>
    </source>
</reference>
<evidence type="ECO:0000256" key="8">
    <source>
        <dbReference type="RuleBase" id="RU362026"/>
    </source>
</evidence>
<dbReference type="PATRIC" id="fig|13035.3.peg.1449"/>
<dbReference type="InterPro" id="IPR002941">
    <property type="entry name" value="DNA_methylase_N4/N6"/>
</dbReference>
<dbReference type="AlphaFoldDB" id="K9YTZ9"/>
<dbReference type="GO" id="GO:0008170">
    <property type="term" value="F:N-methyltransferase activity"/>
    <property type="evidence" value="ECO:0007669"/>
    <property type="project" value="InterPro"/>
</dbReference>
<evidence type="ECO:0000256" key="3">
    <source>
        <dbReference type="ARBA" id="ARBA00022679"/>
    </source>
</evidence>
<dbReference type="Proteomes" id="UP000010482">
    <property type="component" value="Chromosome"/>
</dbReference>
<dbReference type="REBASE" id="58332">
    <property type="entry name" value="M.Dsa8305ORF1285P"/>
</dbReference>
<accession>K9YTZ9</accession>
<evidence type="ECO:0000256" key="7">
    <source>
        <dbReference type="ARBA" id="ARBA00049120"/>
    </source>
</evidence>
<keyword evidence="3" id="KW-0808">Transferase</keyword>